<feature type="transmembrane region" description="Helical" evidence="5">
    <location>
        <begin position="233"/>
        <end position="251"/>
    </location>
</feature>
<reference evidence="7" key="2">
    <citation type="submission" date="2023-01" db="EMBL/GenBank/DDBJ databases">
        <authorList>
            <person name="Petersen C."/>
        </authorList>
    </citation>
    <scope>NUCLEOTIDE SEQUENCE</scope>
    <source>
        <strain evidence="7">IBT 17514</strain>
    </source>
</reference>
<dbReference type="PANTHER" id="PTHR23501:SF43">
    <property type="entry name" value="MULTIDRUG TRANSPORTER, PUTATIVE (AFU_ORTHOLOGUE AFUA_6G03040)-RELATED"/>
    <property type="match status" value="1"/>
</dbReference>
<keyword evidence="2 5" id="KW-0812">Transmembrane</keyword>
<evidence type="ECO:0000313" key="7">
    <source>
        <dbReference type="EMBL" id="KAJ5716723.1"/>
    </source>
</evidence>
<dbReference type="AlphaFoldDB" id="A0AAD6HHJ3"/>
<dbReference type="PROSITE" id="PS50850">
    <property type="entry name" value="MFS"/>
    <property type="match status" value="1"/>
</dbReference>
<name>A0AAD6HHJ3_9EURO</name>
<reference evidence="7" key="1">
    <citation type="journal article" date="2023" name="IMA Fungus">
        <title>Comparative genomic study of the Penicillium genus elucidates a diverse pangenome and 15 lateral gene transfer events.</title>
        <authorList>
            <person name="Petersen C."/>
            <person name="Sorensen T."/>
            <person name="Nielsen M.R."/>
            <person name="Sondergaard T.E."/>
            <person name="Sorensen J.L."/>
            <person name="Fitzpatrick D.A."/>
            <person name="Frisvad J.C."/>
            <person name="Nielsen K.L."/>
        </authorList>
    </citation>
    <scope>NUCLEOTIDE SEQUENCE</scope>
    <source>
        <strain evidence="7">IBT 17514</strain>
    </source>
</reference>
<evidence type="ECO:0000313" key="8">
    <source>
        <dbReference type="Proteomes" id="UP001215712"/>
    </source>
</evidence>
<comment type="caution">
    <text evidence="7">The sequence shown here is derived from an EMBL/GenBank/DDBJ whole genome shotgun (WGS) entry which is preliminary data.</text>
</comment>
<evidence type="ECO:0000256" key="1">
    <source>
        <dbReference type="ARBA" id="ARBA00004141"/>
    </source>
</evidence>
<dbReference type="GO" id="GO:0005886">
    <property type="term" value="C:plasma membrane"/>
    <property type="evidence" value="ECO:0007669"/>
    <property type="project" value="TreeGrafter"/>
</dbReference>
<comment type="subcellular location">
    <subcellularLocation>
        <location evidence="1">Membrane</location>
        <topology evidence="1">Multi-pass membrane protein</topology>
    </subcellularLocation>
</comment>
<dbReference type="SUPFAM" id="SSF103473">
    <property type="entry name" value="MFS general substrate transporter"/>
    <property type="match status" value="2"/>
</dbReference>
<dbReference type="InterPro" id="IPR036259">
    <property type="entry name" value="MFS_trans_sf"/>
</dbReference>
<organism evidence="7 8">
    <name type="scientific">Penicillium malachiteum</name>
    <dbReference type="NCBI Taxonomy" id="1324776"/>
    <lineage>
        <taxon>Eukaryota</taxon>
        <taxon>Fungi</taxon>
        <taxon>Dikarya</taxon>
        <taxon>Ascomycota</taxon>
        <taxon>Pezizomycotina</taxon>
        <taxon>Eurotiomycetes</taxon>
        <taxon>Eurotiomycetidae</taxon>
        <taxon>Eurotiales</taxon>
        <taxon>Aspergillaceae</taxon>
        <taxon>Penicillium</taxon>
    </lineage>
</organism>
<dbReference type="Proteomes" id="UP001215712">
    <property type="component" value="Unassembled WGS sequence"/>
</dbReference>
<dbReference type="InterPro" id="IPR020846">
    <property type="entry name" value="MFS_dom"/>
</dbReference>
<dbReference type="Pfam" id="PF07690">
    <property type="entry name" value="MFS_1"/>
    <property type="match status" value="1"/>
</dbReference>
<keyword evidence="8" id="KW-1185">Reference proteome</keyword>
<feature type="domain" description="Major facilitator superfamily (MFS) profile" evidence="6">
    <location>
        <begin position="1"/>
        <end position="402"/>
    </location>
</feature>
<sequence>MRVLIRIIFRALQGLGGAGNYAISTIIILEMVPPQQFAKYTGIVATVFVFSFLFGPLFGGAITQNSTWRWIFLLNIPPGAIAVVSLMFTLPNGFPHHHKQREIIESFSQSFSQAFKRIDILGAFLLLAATLLLVVGLDEADEQFSWQSAFTIAVLTIAGVLWILFAIWERWVTMKAVNMEPVFPWRFFQNRVWISMLLHGVLLGMTMFVTMFILPQRFEIVNELSPFHAAVRFIPFTIFSPVASIISSVIAKSTRIPLMYLLIVGALFQILAYSLLGTLPQHHDVSARQYGYEILAGFGCGINIPLLTLMTPFATEKRDHGKFDGFRLVHERQTLNHISGAAMGAIAQFRIMGGAIGLAIATAIQHSYLRSHLSDCLTSGVIETILQSTSAIATLPTDSQTLVRATYAASYNMQMKFLAGMAGAQVITGITMWKRDPIIAPSA</sequence>
<evidence type="ECO:0000256" key="4">
    <source>
        <dbReference type="ARBA" id="ARBA00023136"/>
    </source>
</evidence>
<evidence type="ECO:0000256" key="2">
    <source>
        <dbReference type="ARBA" id="ARBA00022692"/>
    </source>
</evidence>
<feature type="transmembrane region" description="Helical" evidence="5">
    <location>
        <begin position="37"/>
        <end position="58"/>
    </location>
</feature>
<feature type="transmembrane region" description="Helical" evidence="5">
    <location>
        <begin position="149"/>
        <end position="171"/>
    </location>
</feature>
<keyword evidence="4 5" id="KW-0472">Membrane</keyword>
<evidence type="ECO:0000259" key="6">
    <source>
        <dbReference type="PROSITE" id="PS50850"/>
    </source>
</evidence>
<dbReference type="InterPro" id="IPR011701">
    <property type="entry name" value="MFS"/>
</dbReference>
<feature type="transmembrane region" description="Helical" evidence="5">
    <location>
        <begin position="296"/>
        <end position="314"/>
    </location>
</feature>
<evidence type="ECO:0000256" key="5">
    <source>
        <dbReference type="SAM" id="Phobius"/>
    </source>
</evidence>
<proteinExistence type="predicted"/>
<feature type="transmembrane region" description="Helical" evidence="5">
    <location>
        <begin position="118"/>
        <end position="137"/>
    </location>
</feature>
<feature type="transmembrane region" description="Helical" evidence="5">
    <location>
        <begin position="192"/>
        <end position="213"/>
    </location>
</feature>
<dbReference type="PANTHER" id="PTHR23501">
    <property type="entry name" value="MAJOR FACILITATOR SUPERFAMILY"/>
    <property type="match status" value="1"/>
</dbReference>
<keyword evidence="3 5" id="KW-1133">Transmembrane helix</keyword>
<feature type="transmembrane region" description="Helical" evidence="5">
    <location>
        <begin position="258"/>
        <end position="276"/>
    </location>
</feature>
<protein>
    <submittedName>
        <fullName evidence="7">MFS general substrate transporter</fullName>
    </submittedName>
</protein>
<gene>
    <name evidence="7" type="ORF">N7493_008634</name>
</gene>
<evidence type="ECO:0000256" key="3">
    <source>
        <dbReference type="ARBA" id="ARBA00022989"/>
    </source>
</evidence>
<accession>A0AAD6HHJ3</accession>
<dbReference type="Gene3D" id="1.20.1250.20">
    <property type="entry name" value="MFS general substrate transporter like domains"/>
    <property type="match status" value="2"/>
</dbReference>
<dbReference type="EMBL" id="JAQJAN010000012">
    <property type="protein sequence ID" value="KAJ5716723.1"/>
    <property type="molecule type" value="Genomic_DNA"/>
</dbReference>
<dbReference type="GO" id="GO:0022857">
    <property type="term" value="F:transmembrane transporter activity"/>
    <property type="evidence" value="ECO:0007669"/>
    <property type="project" value="InterPro"/>
</dbReference>